<comment type="similarity">
    <text evidence="1">Belongs to the inositol monophosphatase superfamily.</text>
</comment>
<dbReference type="SUPFAM" id="SSF56655">
    <property type="entry name" value="Carbohydrate phosphatase"/>
    <property type="match status" value="1"/>
</dbReference>
<dbReference type="KEGG" id="rid:RIdsm_04037"/>
<keyword evidence="2 4" id="KW-0479">Metal-binding</keyword>
<dbReference type="Proteomes" id="UP000051401">
    <property type="component" value="Unassembled WGS sequence"/>
</dbReference>
<evidence type="ECO:0000313" key="5">
    <source>
        <dbReference type="EMBL" id="KRS16556.1"/>
    </source>
</evidence>
<dbReference type="EMBL" id="LAXI01000013">
    <property type="protein sequence ID" value="KRS16556.1"/>
    <property type="molecule type" value="Genomic_DNA"/>
</dbReference>
<dbReference type="GO" id="GO:0006020">
    <property type="term" value="P:inositol metabolic process"/>
    <property type="evidence" value="ECO:0007669"/>
    <property type="project" value="TreeGrafter"/>
</dbReference>
<keyword evidence="3 4" id="KW-0460">Magnesium</keyword>
<protein>
    <submittedName>
        <fullName evidence="6">Inositol-1-monophosphatase</fullName>
        <ecNumber evidence="6">3.1.3.25</ecNumber>
    </submittedName>
</protein>
<feature type="binding site" evidence="4">
    <location>
        <position position="63"/>
    </location>
    <ligand>
        <name>Mg(2+)</name>
        <dbReference type="ChEBI" id="CHEBI:18420"/>
        <label>1</label>
        <note>catalytic</note>
    </ligand>
</feature>
<reference evidence="6 8" key="2">
    <citation type="submission" date="2018-08" db="EMBL/GenBank/DDBJ databases">
        <title>Genetic Globetrotter - A new plasmid hitch-hiking vast phylogenetic and geographic distances.</title>
        <authorList>
            <person name="Vollmers J."/>
            <person name="Petersen J."/>
        </authorList>
    </citation>
    <scope>NUCLEOTIDE SEQUENCE [LARGE SCALE GENOMIC DNA]</scope>
    <source>
        <strain evidence="6 8">DSM 26383</strain>
    </source>
</reference>
<proteinExistence type="inferred from homology"/>
<dbReference type="PANTHER" id="PTHR20854:SF4">
    <property type="entry name" value="INOSITOL-1-MONOPHOSPHATASE-RELATED"/>
    <property type="match status" value="1"/>
</dbReference>
<gene>
    <name evidence="6" type="primary">suhB_5</name>
    <name evidence="6" type="ORF">RIdsm_04037</name>
    <name evidence="5" type="ORF">XM52_18405</name>
</gene>
<evidence type="ECO:0000313" key="7">
    <source>
        <dbReference type="Proteomes" id="UP000051401"/>
    </source>
</evidence>
<feature type="binding site" evidence="4">
    <location>
        <position position="80"/>
    </location>
    <ligand>
        <name>Mg(2+)</name>
        <dbReference type="ChEBI" id="CHEBI:18420"/>
        <label>1</label>
        <note>catalytic</note>
    </ligand>
</feature>
<dbReference type="PRINTS" id="PR00377">
    <property type="entry name" value="IMPHPHTASES"/>
</dbReference>
<evidence type="ECO:0000313" key="8">
    <source>
        <dbReference type="Proteomes" id="UP000325785"/>
    </source>
</evidence>
<dbReference type="PANTHER" id="PTHR20854">
    <property type="entry name" value="INOSITOL MONOPHOSPHATASE"/>
    <property type="match status" value="1"/>
</dbReference>
<dbReference type="AlphaFoldDB" id="A0A0T5P698"/>
<feature type="binding site" evidence="4">
    <location>
        <position position="83"/>
    </location>
    <ligand>
        <name>Mg(2+)</name>
        <dbReference type="ChEBI" id="CHEBI:18420"/>
        <label>1</label>
        <note>catalytic</note>
    </ligand>
</feature>
<evidence type="ECO:0000256" key="4">
    <source>
        <dbReference type="PIRSR" id="PIRSR600760-2"/>
    </source>
</evidence>
<dbReference type="RefSeq" id="WP_057818226.1">
    <property type="nucleotide sequence ID" value="NZ_CP031598.1"/>
</dbReference>
<dbReference type="EMBL" id="CP031598">
    <property type="protein sequence ID" value="QEW28210.1"/>
    <property type="molecule type" value="Genomic_DNA"/>
</dbReference>
<dbReference type="Pfam" id="PF00459">
    <property type="entry name" value="Inositol_P"/>
    <property type="match status" value="1"/>
</dbReference>
<dbReference type="Gene3D" id="3.40.190.80">
    <property type="match status" value="1"/>
</dbReference>
<dbReference type="GO" id="GO:0007165">
    <property type="term" value="P:signal transduction"/>
    <property type="evidence" value="ECO:0007669"/>
    <property type="project" value="TreeGrafter"/>
</dbReference>
<dbReference type="CDD" id="cd01637">
    <property type="entry name" value="IMPase_like"/>
    <property type="match status" value="1"/>
</dbReference>
<feature type="binding site" evidence="4">
    <location>
        <position position="82"/>
    </location>
    <ligand>
        <name>Mg(2+)</name>
        <dbReference type="ChEBI" id="CHEBI:18420"/>
        <label>1</label>
        <note>catalytic</note>
    </ligand>
</feature>
<dbReference type="Proteomes" id="UP000325785">
    <property type="component" value="Chromosome"/>
</dbReference>
<organism evidence="5 7">
    <name type="scientific">Roseovarius indicus</name>
    <dbReference type="NCBI Taxonomy" id="540747"/>
    <lineage>
        <taxon>Bacteria</taxon>
        <taxon>Pseudomonadati</taxon>
        <taxon>Pseudomonadota</taxon>
        <taxon>Alphaproteobacteria</taxon>
        <taxon>Rhodobacterales</taxon>
        <taxon>Roseobacteraceae</taxon>
        <taxon>Roseovarius</taxon>
    </lineage>
</organism>
<dbReference type="GO" id="GO:0008934">
    <property type="term" value="F:inositol monophosphate 1-phosphatase activity"/>
    <property type="evidence" value="ECO:0007669"/>
    <property type="project" value="TreeGrafter"/>
</dbReference>
<dbReference type="PROSITE" id="PS00630">
    <property type="entry name" value="IMP_2"/>
    <property type="match status" value="1"/>
</dbReference>
<accession>A0A0T5P698</accession>
<dbReference type="STRING" id="540747.SAMN04488031_112138"/>
<dbReference type="EC" id="3.1.3.25" evidence="6"/>
<evidence type="ECO:0000256" key="3">
    <source>
        <dbReference type="ARBA" id="ARBA00022842"/>
    </source>
</evidence>
<keyword evidence="7" id="KW-1185">Reference proteome</keyword>
<dbReference type="InterPro" id="IPR000760">
    <property type="entry name" value="Inositol_monophosphatase-like"/>
</dbReference>
<dbReference type="InterPro" id="IPR020550">
    <property type="entry name" value="Inositol_monophosphatase_CS"/>
</dbReference>
<evidence type="ECO:0000256" key="2">
    <source>
        <dbReference type="ARBA" id="ARBA00022723"/>
    </source>
</evidence>
<dbReference type="Gene3D" id="3.30.540.10">
    <property type="entry name" value="Fructose-1,6-Bisphosphatase, subunit A, domain 1"/>
    <property type="match status" value="1"/>
</dbReference>
<evidence type="ECO:0000313" key="6">
    <source>
        <dbReference type="EMBL" id="QEW28210.1"/>
    </source>
</evidence>
<dbReference type="PATRIC" id="fig|540747.5.peg.1433"/>
<name>A0A0T5P698_9RHOB</name>
<evidence type="ECO:0000256" key="1">
    <source>
        <dbReference type="ARBA" id="ARBA00009759"/>
    </source>
</evidence>
<feature type="binding site" evidence="4">
    <location>
        <position position="203"/>
    </location>
    <ligand>
        <name>Mg(2+)</name>
        <dbReference type="ChEBI" id="CHEBI:18420"/>
        <label>1</label>
        <note>catalytic</note>
    </ligand>
</feature>
<dbReference type="OrthoDB" id="9785695at2"/>
<sequence>MNDRNFSARIPTILSKAVELTTRSPRKVHKKSHQDHVTDIDTAIDRLLSDELPKIADVPVLSEERVADAPASLDTYWMIDPLDGTANLIAGLPFYAVSVALVDPLGPRLAAVVSCTDGNIWSAQRDQGATFNGRPVSMPKSPQSELIVLSTGLIDWLQSYPIAYKSVRSVGKIRNLGSQALHLCGAAMGHFAAVASREARVWDEAAGGLIVREAGGEWQSAADTADWTKPGALMEADQNSVAGHPASTDIMMRMLGPAFAIES</sequence>
<dbReference type="GO" id="GO:0046854">
    <property type="term" value="P:phosphatidylinositol phosphate biosynthetic process"/>
    <property type="evidence" value="ECO:0007669"/>
    <property type="project" value="InterPro"/>
</dbReference>
<dbReference type="GO" id="GO:0046872">
    <property type="term" value="F:metal ion binding"/>
    <property type="evidence" value="ECO:0007669"/>
    <property type="project" value="UniProtKB-KW"/>
</dbReference>
<comment type="cofactor">
    <cofactor evidence="4">
        <name>Mg(2+)</name>
        <dbReference type="ChEBI" id="CHEBI:18420"/>
    </cofactor>
</comment>
<keyword evidence="6" id="KW-0378">Hydrolase</keyword>
<reference evidence="5 7" key="1">
    <citation type="submission" date="2015-04" db="EMBL/GenBank/DDBJ databases">
        <title>The draft genome sequence of Roseovarius indicus B108T.</title>
        <authorList>
            <person name="Li G."/>
            <person name="Lai Q."/>
            <person name="Shao Z."/>
            <person name="Yan P."/>
        </authorList>
    </citation>
    <scope>NUCLEOTIDE SEQUENCE [LARGE SCALE GENOMIC DNA]</scope>
    <source>
        <strain evidence="5 7">B108</strain>
    </source>
</reference>